<evidence type="ECO:0000313" key="2">
    <source>
        <dbReference type="EMBL" id="MBC5712831.1"/>
    </source>
</evidence>
<accession>A0A923LN15</accession>
<keyword evidence="3" id="KW-1185">Reference proteome</keyword>
<dbReference type="GO" id="GO:0016758">
    <property type="term" value="F:hexosyltransferase activity"/>
    <property type="evidence" value="ECO:0007669"/>
    <property type="project" value="UniProtKB-ARBA"/>
</dbReference>
<organism evidence="2 3">
    <name type="scientific">Roseburia zhanii</name>
    <dbReference type="NCBI Taxonomy" id="2763064"/>
    <lineage>
        <taxon>Bacteria</taxon>
        <taxon>Bacillati</taxon>
        <taxon>Bacillota</taxon>
        <taxon>Clostridia</taxon>
        <taxon>Lachnospirales</taxon>
        <taxon>Lachnospiraceae</taxon>
        <taxon>Roseburia</taxon>
    </lineage>
</organism>
<dbReference type="SUPFAM" id="SSF53448">
    <property type="entry name" value="Nucleotide-diphospho-sugar transferases"/>
    <property type="match status" value="2"/>
</dbReference>
<dbReference type="PANTHER" id="PTHR22916">
    <property type="entry name" value="GLYCOSYLTRANSFERASE"/>
    <property type="match status" value="1"/>
</dbReference>
<dbReference type="RefSeq" id="WP_186865879.1">
    <property type="nucleotide sequence ID" value="NZ_JACOPH010000001.1"/>
</dbReference>
<dbReference type="Pfam" id="PF00535">
    <property type="entry name" value="Glycos_transf_2"/>
    <property type="match status" value="1"/>
</dbReference>
<sequence>MVVNEDKGLRELIEQEKKQIPADTGDFIKFLAYTHDDGPDDVEPVYEPERTGIRKLKGTPVWTLLYPARKGYHIARYLYQTGFTGFYKKAENAIENSRYARKKRGRQYLTKIMPTEEEKQKQRERVFEKEIKISVLVPLFNTPEPFLRDMIESVIAQTYQNFELCLCDASDDMHTNVGEIVAEYVKKDARIVYKKLEKNEGIAENTNACIRMATGNYLALFDHDDILHPSALYECAKVIEQEDAEFVYTDEATFEGEDIEDIMTYHFKPDFSVDNLRGVNYICHLSVFKKELTDQVGLFREEYDGSQDHDIIMRLTDAAKKVCHVPKILYFWRCHKMSTSMNLDSKSYAIAAGRRAVRDAEARRGYPAEVHSAQICKTHYRMKYQIGHPKISVVIDGKGKSRNQIARTAAAIEARTTYDNYELLYASSFSELSEVMQKADGEYLLLLSVGMMPITPTFMEELLMFAQRKDVGLVGMQVLDEKDLILSSDIVIGNTQSNLAIEVNRMERYDAPGYMGRNYYAHNISAVSGCGCMGRKEEFAAFFAEGITRSTFGRILEVCFKQRNKGRWIVLNPYALGRLKREEYNEELSAADREHLMKEYKEQILSGDPFYNGNLSLERYWQKK</sequence>
<gene>
    <name evidence="2" type="ORF">H8S17_01170</name>
</gene>
<feature type="domain" description="Glycosyltransferase 2-like" evidence="1">
    <location>
        <begin position="134"/>
        <end position="275"/>
    </location>
</feature>
<dbReference type="CDD" id="cd04184">
    <property type="entry name" value="GT2_RfbC_Mx_like"/>
    <property type="match status" value="1"/>
</dbReference>
<proteinExistence type="predicted"/>
<comment type="caution">
    <text evidence="2">The sequence shown here is derived from an EMBL/GenBank/DDBJ whole genome shotgun (WGS) entry which is preliminary data.</text>
</comment>
<evidence type="ECO:0000313" key="3">
    <source>
        <dbReference type="Proteomes" id="UP000606720"/>
    </source>
</evidence>
<dbReference type="Gene3D" id="3.90.550.10">
    <property type="entry name" value="Spore Coat Polysaccharide Biosynthesis Protein SpsA, Chain A"/>
    <property type="match status" value="1"/>
</dbReference>
<name>A0A923LN15_9FIRM</name>
<reference evidence="2" key="1">
    <citation type="submission" date="2020-08" db="EMBL/GenBank/DDBJ databases">
        <title>Genome public.</title>
        <authorList>
            <person name="Liu C."/>
            <person name="Sun Q."/>
        </authorList>
    </citation>
    <scope>NUCLEOTIDE SEQUENCE</scope>
    <source>
        <strain evidence="2">BX1005</strain>
    </source>
</reference>
<dbReference type="InterPro" id="IPR001173">
    <property type="entry name" value="Glyco_trans_2-like"/>
</dbReference>
<protein>
    <submittedName>
        <fullName evidence="2">Glycosyltransferase</fullName>
    </submittedName>
</protein>
<dbReference type="PANTHER" id="PTHR22916:SF3">
    <property type="entry name" value="UDP-GLCNAC:BETAGAL BETA-1,3-N-ACETYLGLUCOSAMINYLTRANSFERASE-LIKE PROTEIN 1"/>
    <property type="match status" value="1"/>
</dbReference>
<dbReference type="EMBL" id="JACOPH010000001">
    <property type="protein sequence ID" value="MBC5712831.1"/>
    <property type="molecule type" value="Genomic_DNA"/>
</dbReference>
<dbReference type="Proteomes" id="UP000606720">
    <property type="component" value="Unassembled WGS sequence"/>
</dbReference>
<dbReference type="AlphaFoldDB" id="A0A923LN15"/>
<evidence type="ECO:0000259" key="1">
    <source>
        <dbReference type="Pfam" id="PF00535"/>
    </source>
</evidence>
<dbReference type="InterPro" id="IPR029044">
    <property type="entry name" value="Nucleotide-diphossugar_trans"/>
</dbReference>